<keyword evidence="2" id="KW-1003">Cell membrane</keyword>
<accession>A0A2K2H9S7</accession>
<evidence type="ECO:0000256" key="8">
    <source>
        <dbReference type="SAM" id="Phobius"/>
    </source>
</evidence>
<evidence type="ECO:0000256" key="7">
    <source>
        <dbReference type="RuleBase" id="RU000320"/>
    </source>
</evidence>
<keyword evidence="3 7" id="KW-0812">Transmembrane</keyword>
<feature type="transmembrane region" description="Helical" evidence="8">
    <location>
        <begin position="119"/>
        <end position="152"/>
    </location>
</feature>
<dbReference type="EMBL" id="PPFX01000019">
    <property type="protein sequence ID" value="PNU19990.1"/>
    <property type="molecule type" value="Genomic_DNA"/>
</dbReference>
<comment type="subcellular location">
    <subcellularLocation>
        <location evidence="1">Cell membrane</location>
        <topology evidence="1">Multi-pass membrane protein</topology>
    </subcellularLocation>
    <subcellularLocation>
        <location evidence="7">Membrane</location>
        <topology evidence="7">Multi-pass membrane protein</topology>
    </subcellularLocation>
</comment>
<evidence type="ECO:0000313" key="10">
    <source>
        <dbReference type="EMBL" id="PNU19990.1"/>
    </source>
</evidence>
<evidence type="ECO:0000313" key="11">
    <source>
        <dbReference type="Proteomes" id="UP000236340"/>
    </source>
</evidence>
<feature type="transmembrane region" description="Helical" evidence="8">
    <location>
        <begin position="272"/>
        <end position="294"/>
    </location>
</feature>
<dbReference type="GO" id="GO:0008137">
    <property type="term" value="F:NADH dehydrogenase (ubiquinone) activity"/>
    <property type="evidence" value="ECO:0007669"/>
    <property type="project" value="InterPro"/>
</dbReference>
<evidence type="ECO:0000256" key="4">
    <source>
        <dbReference type="ARBA" id="ARBA00022989"/>
    </source>
</evidence>
<feature type="transmembrane region" description="Helical" evidence="8">
    <location>
        <begin position="207"/>
        <end position="232"/>
    </location>
</feature>
<feature type="transmembrane region" description="Helical" evidence="8">
    <location>
        <begin position="74"/>
        <end position="99"/>
    </location>
</feature>
<dbReference type="GO" id="GO:0005886">
    <property type="term" value="C:plasma membrane"/>
    <property type="evidence" value="ECO:0007669"/>
    <property type="project" value="UniProtKB-SubCell"/>
</dbReference>
<proteinExistence type="predicted"/>
<feature type="transmembrane region" description="Helical" evidence="8">
    <location>
        <begin position="521"/>
        <end position="542"/>
    </location>
</feature>
<evidence type="ECO:0000256" key="1">
    <source>
        <dbReference type="ARBA" id="ARBA00004651"/>
    </source>
</evidence>
<dbReference type="AlphaFoldDB" id="A0A2K2H9S7"/>
<comment type="caution">
    <text evidence="10">The sequence shown here is derived from an EMBL/GenBank/DDBJ whole genome shotgun (WGS) entry which is preliminary data.</text>
</comment>
<dbReference type="InterPro" id="IPR052175">
    <property type="entry name" value="ComplexI-like_HydComp"/>
</dbReference>
<protein>
    <submittedName>
        <fullName evidence="10">Hydrogenase</fullName>
    </submittedName>
</protein>
<dbReference type="PRINTS" id="PR01437">
    <property type="entry name" value="NUOXDRDTASE4"/>
</dbReference>
<dbReference type="Pfam" id="PF00361">
    <property type="entry name" value="Proton_antipo_M"/>
    <property type="match status" value="1"/>
</dbReference>
<sequence length="665" mass="71124">MTMNLLLTGALLLLVSGVPGLLLSRASGLGERIALLLVAAGTVCGLTGVAGVLRSPVPLLLHLPWSMPGGSLSLSADGVALIFLLPIFIISFCGALYGLGYWKQAEHQRNGRKLRFCYGLLAGSMALVVLAANAVLFIIVWELMALAGYFLITTEDDKEPVRKAGYVYFAATHLGTAALLVMFVLLGQTTGSLDFVKPQSLDGTAPLAGLIFFLALLGFGSKAGFMPLHLWLPGGHGSAPSHVSAILSGVMIKTGIYGIVRVAGFYTAPPAWWGWLLLVIGTISGVMGVAYAIAQHDLKRLLAYHSVENIGIIGIGLGLALIGRSYHLPLLTGLGLAGALLHVINHSLFKSLLFYTAGAVIHATGTQEIDRYGGLIKSMPKTAVLFVGAAVAICGLPPLNGFVSEWLIYLGFFQAVQHSSIGVALSAMFAPALALIGGLAVACFVKVFGITFLGNPRTEAARHGHEAPASMWLSMSLILLFCCLLGLIPWVVQPLLRRAILDWGTELHTAAATFAVARLPWLSIAASVLLLVLLLLFGWLNWQRHRYPQQRGATWGCGYQFATERMQYTASSFADTLVSLFSWGLWPQKHDCKVLGTMPTESHFSSHTPDLVLDRMVLPLSTHIAQACRWLRRQLQQGIIGIYLLYMGLAVAGLLALSSLLGGAQ</sequence>
<evidence type="ECO:0000259" key="9">
    <source>
        <dbReference type="Pfam" id="PF00361"/>
    </source>
</evidence>
<evidence type="ECO:0000256" key="6">
    <source>
        <dbReference type="ARBA" id="ARBA00023136"/>
    </source>
</evidence>
<reference evidence="10 11" key="1">
    <citation type="journal article" date="2018" name="Genome Announc.">
        <title>Genome Sequence of Geothermobacter sp. HR-1 Iron Reducer from the Loihi Seamount.</title>
        <authorList>
            <person name="Smith H."/>
            <person name="Abuyen K."/>
            <person name="Tremblay J."/>
            <person name="Savalia P."/>
            <person name="Perez-Rodriguez I."/>
            <person name="Emerson D."/>
            <person name="Tully B."/>
            <person name="Amend J."/>
        </authorList>
    </citation>
    <scope>NUCLEOTIDE SEQUENCE [LARGE SCALE GENOMIC DNA]</scope>
    <source>
        <strain evidence="10 11">HR-1</strain>
    </source>
</reference>
<evidence type="ECO:0000256" key="3">
    <source>
        <dbReference type="ARBA" id="ARBA00022692"/>
    </source>
</evidence>
<dbReference type="PANTHER" id="PTHR42682:SF3">
    <property type="entry name" value="FORMATE HYDROGENLYASE SUBUNIT 3-RELATED"/>
    <property type="match status" value="1"/>
</dbReference>
<dbReference type="InterPro" id="IPR001750">
    <property type="entry name" value="ND/Mrp_TM"/>
</dbReference>
<dbReference type="Proteomes" id="UP000236340">
    <property type="component" value="Unassembled WGS sequence"/>
</dbReference>
<dbReference type="InterPro" id="IPR003918">
    <property type="entry name" value="NADH_UbQ_OxRdtase"/>
</dbReference>
<name>A0A2K2H9S7_9BACT</name>
<feature type="transmembrane region" description="Helical" evidence="8">
    <location>
        <begin position="301"/>
        <end position="322"/>
    </location>
</feature>
<dbReference type="GO" id="GO:0042773">
    <property type="term" value="P:ATP synthesis coupled electron transport"/>
    <property type="evidence" value="ECO:0007669"/>
    <property type="project" value="InterPro"/>
</dbReference>
<dbReference type="RefSeq" id="WP_103115491.1">
    <property type="nucleotide sequence ID" value="NZ_PPFX01000019.1"/>
</dbReference>
<dbReference type="GO" id="GO:0016491">
    <property type="term" value="F:oxidoreductase activity"/>
    <property type="evidence" value="ECO:0007669"/>
    <property type="project" value="UniProtKB-KW"/>
</dbReference>
<organism evidence="10 11">
    <name type="scientific">Geothermobacter hydrogeniphilus</name>
    <dbReference type="NCBI Taxonomy" id="1969733"/>
    <lineage>
        <taxon>Bacteria</taxon>
        <taxon>Pseudomonadati</taxon>
        <taxon>Thermodesulfobacteriota</taxon>
        <taxon>Desulfuromonadia</taxon>
        <taxon>Desulfuromonadales</taxon>
        <taxon>Geothermobacteraceae</taxon>
        <taxon>Geothermobacter</taxon>
    </lineage>
</organism>
<feature type="transmembrane region" description="Helical" evidence="8">
    <location>
        <begin position="383"/>
        <end position="403"/>
    </location>
</feature>
<dbReference type="PANTHER" id="PTHR42682">
    <property type="entry name" value="HYDROGENASE-4 COMPONENT F"/>
    <property type="match status" value="1"/>
</dbReference>
<feature type="transmembrane region" description="Helical" evidence="8">
    <location>
        <begin position="34"/>
        <end position="53"/>
    </location>
</feature>
<feature type="transmembrane region" description="Helical" evidence="8">
    <location>
        <begin position="469"/>
        <end position="492"/>
    </location>
</feature>
<keyword evidence="6 8" id="KW-0472">Membrane</keyword>
<dbReference type="OrthoDB" id="9805769at2"/>
<keyword evidence="5" id="KW-0560">Oxidoreductase</keyword>
<feature type="transmembrane region" description="Helical" evidence="8">
    <location>
        <begin position="639"/>
        <end position="661"/>
    </location>
</feature>
<gene>
    <name evidence="10" type="ORF">C2E25_09375</name>
</gene>
<feature type="domain" description="NADH:quinone oxidoreductase/Mrp antiporter transmembrane" evidence="9">
    <location>
        <begin position="132"/>
        <end position="420"/>
    </location>
</feature>
<keyword evidence="4 8" id="KW-1133">Transmembrane helix</keyword>
<evidence type="ECO:0000256" key="2">
    <source>
        <dbReference type="ARBA" id="ARBA00022475"/>
    </source>
</evidence>
<evidence type="ECO:0000256" key="5">
    <source>
        <dbReference type="ARBA" id="ARBA00023002"/>
    </source>
</evidence>
<feature type="transmembrane region" description="Helical" evidence="8">
    <location>
        <begin position="244"/>
        <end position="266"/>
    </location>
</feature>
<feature type="transmembrane region" description="Helical" evidence="8">
    <location>
        <begin position="423"/>
        <end position="448"/>
    </location>
</feature>
<feature type="transmembrane region" description="Helical" evidence="8">
    <location>
        <begin position="164"/>
        <end position="187"/>
    </location>
</feature>